<evidence type="ECO:0000256" key="1">
    <source>
        <dbReference type="SAM" id="SignalP"/>
    </source>
</evidence>
<keyword evidence="3" id="KW-1185">Reference proteome</keyword>
<comment type="caution">
    <text evidence="2">The sequence shown here is derived from an EMBL/GenBank/DDBJ whole genome shotgun (WGS) entry which is preliminary data.</text>
</comment>
<proteinExistence type="predicted"/>
<dbReference type="RefSeq" id="WP_129232093.1">
    <property type="nucleotide sequence ID" value="NZ_SDPO01000003.1"/>
</dbReference>
<accession>A0A4Q2JM12</accession>
<dbReference type="PROSITE" id="PS51257">
    <property type="entry name" value="PROKAR_LIPOPROTEIN"/>
    <property type="match status" value="1"/>
</dbReference>
<reference evidence="2 3" key="1">
    <citation type="submission" date="2019-01" db="EMBL/GenBank/DDBJ databases">
        <authorList>
            <person name="Li J."/>
        </authorList>
    </citation>
    <scope>NUCLEOTIDE SEQUENCE [LARGE SCALE GENOMIC DNA]</scope>
    <source>
        <strain evidence="2 3">CCUG 35506</strain>
    </source>
</reference>
<protein>
    <recommendedName>
        <fullName evidence="4">Lipoprotein</fullName>
    </recommendedName>
</protein>
<feature type="chain" id="PRO_5039642635" description="Lipoprotein" evidence="1">
    <location>
        <begin position="21"/>
        <end position="253"/>
    </location>
</feature>
<keyword evidence="1" id="KW-0732">Signal</keyword>
<evidence type="ECO:0000313" key="2">
    <source>
        <dbReference type="EMBL" id="RXZ47756.1"/>
    </source>
</evidence>
<dbReference type="AlphaFoldDB" id="A0A4Q2JM12"/>
<evidence type="ECO:0008006" key="4">
    <source>
        <dbReference type="Google" id="ProtNLM"/>
    </source>
</evidence>
<feature type="signal peptide" evidence="1">
    <location>
        <begin position="1"/>
        <end position="20"/>
    </location>
</feature>
<dbReference type="EMBL" id="SDPO01000003">
    <property type="protein sequence ID" value="RXZ47756.1"/>
    <property type="molecule type" value="Genomic_DNA"/>
</dbReference>
<dbReference type="OrthoDB" id="5112276at2"/>
<sequence>MRRSAPLVCIAALALAGCSAAPQEAPPTPTQYDLGDLDPSQIDGNGLWLLSGVDAAGEIVDAVEAAGSVAYSGTFTELTAATPEVEAAPGRALAVDYRGRPGEYTATVTAGGLSFEVVAAAGRTYLRGNAAYAAQMGIPELEQGFVCAASGEGLAEQWSPLLRPGDLVGALLESSDSVSVPSPPSDAEVLDVVLGGETAPAGIMHVARVGAPLPTDFTAGDRTGDGSFTFSAWGDDQPVAPPSEIVRPCGVSD</sequence>
<gene>
    <name evidence="2" type="ORF">ESP57_14595</name>
</gene>
<name>A0A4Q2JM12_9MICO</name>
<organism evidence="2 3">
    <name type="scientific">Agromyces fucosus</name>
    <dbReference type="NCBI Taxonomy" id="41985"/>
    <lineage>
        <taxon>Bacteria</taxon>
        <taxon>Bacillati</taxon>
        <taxon>Actinomycetota</taxon>
        <taxon>Actinomycetes</taxon>
        <taxon>Micrococcales</taxon>
        <taxon>Microbacteriaceae</taxon>
        <taxon>Agromyces</taxon>
    </lineage>
</organism>
<dbReference type="Proteomes" id="UP000292935">
    <property type="component" value="Unassembled WGS sequence"/>
</dbReference>
<evidence type="ECO:0000313" key="3">
    <source>
        <dbReference type="Proteomes" id="UP000292935"/>
    </source>
</evidence>